<keyword evidence="3" id="KW-1185">Reference proteome</keyword>
<keyword evidence="1" id="KW-1133">Transmembrane helix</keyword>
<dbReference type="InParanoid" id="A0A409VRB1"/>
<organism evidence="2 3">
    <name type="scientific">Gymnopilus dilepis</name>
    <dbReference type="NCBI Taxonomy" id="231916"/>
    <lineage>
        <taxon>Eukaryota</taxon>
        <taxon>Fungi</taxon>
        <taxon>Dikarya</taxon>
        <taxon>Basidiomycota</taxon>
        <taxon>Agaricomycotina</taxon>
        <taxon>Agaricomycetes</taxon>
        <taxon>Agaricomycetidae</taxon>
        <taxon>Agaricales</taxon>
        <taxon>Agaricineae</taxon>
        <taxon>Hymenogastraceae</taxon>
        <taxon>Gymnopilus</taxon>
    </lineage>
</organism>
<evidence type="ECO:0000256" key="1">
    <source>
        <dbReference type="SAM" id="Phobius"/>
    </source>
</evidence>
<keyword evidence="1" id="KW-0472">Membrane</keyword>
<feature type="transmembrane region" description="Helical" evidence="1">
    <location>
        <begin position="7"/>
        <end position="29"/>
    </location>
</feature>
<accession>A0A409VRB1</accession>
<comment type="caution">
    <text evidence="2">The sequence shown here is derived from an EMBL/GenBank/DDBJ whole genome shotgun (WGS) entry which is preliminary data.</text>
</comment>
<evidence type="ECO:0000313" key="2">
    <source>
        <dbReference type="EMBL" id="PPQ68801.1"/>
    </source>
</evidence>
<name>A0A409VRB1_9AGAR</name>
<proteinExistence type="predicted"/>
<feature type="transmembrane region" description="Helical" evidence="1">
    <location>
        <begin position="35"/>
        <end position="56"/>
    </location>
</feature>
<reference evidence="2 3" key="1">
    <citation type="journal article" date="2018" name="Evol. Lett.">
        <title>Horizontal gene cluster transfer increased hallucinogenic mushroom diversity.</title>
        <authorList>
            <person name="Reynolds H.T."/>
            <person name="Vijayakumar V."/>
            <person name="Gluck-Thaler E."/>
            <person name="Korotkin H.B."/>
            <person name="Matheny P.B."/>
            <person name="Slot J.C."/>
        </authorList>
    </citation>
    <scope>NUCLEOTIDE SEQUENCE [LARGE SCALE GENOMIC DNA]</scope>
    <source>
        <strain evidence="2 3">SRW20</strain>
    </source>
</reference>
<evidence type="ECO:0008006" key="4">
    <source>
        <dbReference type="Google" id="ProtNLM"/>
    </source>
</evidence>
<dbReference type="EMBL" id="NHYE01005587">
    <property type="protein sequence ID" value="PPQ68801.1"/>
    <property type="molecule type" value="Genomic_DNA"/>
</dbReference>
<dbReference type="OrthoDB" id="2992074at2759"/>
<sequence>MGVKRTPFYSLALFTAVLQSVFGVLAGFVNGRSPYLYIFGKLAGGLSIFTWIWIAILFRYNRRPQSSHFLCRSYAHFISFTAFFVVWLAVGIMLASQMPWECGAKMLWCAAASFSSALAFCTSFFSMGAAIVIYKDASLSGAGLAVNVAQSDKRDLEEMDKDYVNAPP</sequence>
<protein>
    <recommendedName>
        <fullName evidence="4">MARVEL domain-containing protein</fullName>
    </recommendedName>
</protein>
<feature type="transmembrane region" description="Helical" evidence="1">
    <location>
        <begin position="110"/>
        <end position="134"/>
    </location>
</feature>
<keyword evidence="1" id="KW-0812">Transmembrane</keyword>
<evidence type="ECO:0000313" key="3">
    <source>
        <dbReference type="Proteomes" id="UP000284706"/>
    </source>
</evidence>
<gene>
    <name evidence="2" type="ORF">CVT26_001716</name>
</gene>
<dbReference type="AlphaFoldDB" id="A0A409VRB1"/>
<feature type="transmembrane region" description="Helical" evidence="1">
    <location>
        <begin position="77"/>
        <end position="98"/>
    </location>
</feature>
<dbReference type="Proteomes" id="UP000284706">
    <property type="component" value="Unassembled WGS sequence"/>
</dbReference>